<dbReference type="Gene3D" id="1.10.1040.10">
    <property type="entry name" value="N-(1-d-carboxylethyl)-l-norvaline Dehydrogenase, domain 2"/>
    <property type="match status" value="2"/>
</dbReference>
<comment type="subunit">
    <text evidence="2">Monomer.</text>
</comment>
<dbReference type="EC" id="1.1.1.35" evidence="10"/>
<evidence type="ECO:0000256" key="2">
    <source>
        <dbReference type="ARBA" id="ARBA00011245"/>
    </source>
</evidence>
<gene>
    <name evidence="10" type="ORF">rosmuc_01028</name>
</gene>
<dbReference type="CDD" id="cd06558">
    <property type="entry name" value="crotonase-like"/>
    <property type="match status" value="1"/>
</dbReference>
<evidence type="ECO:0000313" key="11">
    <source>
        <dbReference type="Proteomes" id="UP000030021"/>
    </source>
</evidence>
<dbReference type="PANTHER" id="PTHR23309:SF49">
    <property type="entry name" value="PEROXISOMAL BIFUNCTIONAL ENZYME"/>
    <property type="match status" value="1"/>
</dbReference>
<dbReference type="GO" id="GO:0006635">
    <property type="term" value="P:fatty acid beta-oxidation"/>
    <property type="evidence" value="ECO:0007669"/>
    <property type="project" value="TreeGrafter"/>
</dbReference>
<proteinExistence type="inferred from homology"/>
<dbReference type="PANTHER" id="PTHR23309">
    <property type="entry name" value="3-HYDROXYACYL-COA DEHYROGENASE"/>
    <property type="match status" value="1"/>
</dbReference>
<dbReference type="InterPro" id="IPR001753">
    <property type="entry name" value="Enoyl-CoA_hydra/iso"/>
</dbReference>
<evidence type="ECO:0000259" key="9">
    <source>
        <dbReference type="Pfam" id="PF00725"/>
    </source>
</evidence>
<dbReference type="Pfam" id="PF00378">
    <property type="entry name" value="ECH_1"/>
    <property type="match status" value="1"/>
</dbReference>
<feature type="domain" description="3-hydroxyacyl-CoA dehydrogenase C-terminal" evidence="9">
    <location>
        <begin position="460"/>
        <end position="544"/>
    </location>
</feature>
<sequence length="666" mass="70184">MCVEAFYGWDGVTGQIRQKLRDGVAVLLLDRPVANALSPDLRAELAAALDRTATETEVRAVVLAGSGAGFSSGVDLTEYDGPLAEPWIDTLCTRIEEFPKPVITALHGATFGAGLALALASHARVVQAEARLASPEITLGMVPGGGVTQRLPRLLGAQVALEVMLTGQTLRASDPRLRHLFSQITTDDPLPAAVDLARKLADQGHWRRSQDATRGLSDPAGYQRAISAVAERLKGQTGAASDILRAVEAAQLLPFPQGLAFEATLFDDRLRSPEARAQRHIYAAERRASGMPERAQSPTHDMTRIALAGARLGDVALLLLEGGKEVRSDAPDLRTNVSRALDGLVTQGKIEAATRDAYLTRLQNGTAPVDLALCTRGSEAANVALSLPLDDGRGLAGAALGLRLYRPAQSVRLAELSVSHAADAGTVASLARLCTGLGVTAVRAAQPASGPGLGHVLMGALSLAGLELVRLGMTPQRVDQAAQRLGFRAGPFLMMDYEGLPVVAARLRTVAEWLGCPAPGADDPLAERLAKGAVGRAVGRGFYDHPRDGPRAPKTWAGPGRDLAEVLGAVAPRHALQAALLGAAMQLLARGAVQRASDLDLLLVRGYGYDRARGGPLFAADQRGMLAVLQDFKALAALCSPLWEVPPMLREMVKNGEGFFGRRADA</sequence>
<dbReference type="GO" id="GO:0004300">
    <property type="term" value="F:enoyl-CoA hydratase activity"/>
    <property type="evidence" value="ECO:0007669"/>
    <property type="project" value="UniProtKB-ARBA"/>
</dbReference>
<dbReference type="Gene3D" id="3.90.226.10">
    <property type="entry name" value="2-enoyl-CoA Hydratase, Chain A, domain 1"/>
    <property type="match status" value="1"/>
</dbReference>
<name>A0A0A0HP48_9RHOB</name>
<dbReference type="PATRIC" id="fig|1288298.3.peg.1039"/>
<dbReference type="PROSITE" id="PS00166">
    <property type="entry name" value="ENOYL_COA_HYDRATASE"/>
    <property type="match status" value="1"/>
</dbReference>
<dbReference type="Pfam" id="PF00725">
    <property type="entry name" value="3HCDH"/>
    <property type="match status" value="1"/>
</dbReference>
<dbReference type="GO" id="GO:0003857">
    <property type="term" value="F:(3S)-3-hydroxyacyl-CoA dehydrogenase (NAD+) activity"/>
    <property type="evidence" value="ECO:0007669"/>
    <property type="project" value="UniProtKB-EC"/>
</dbReference>
<keyword evidence="4" id="KW-0576">Peroxisome</keyword>
<keyword evidence="6" id="KW-0456">Lyase</keyword>
<dbReference type="AlphaFoldDB" id="A0A0A0HP48"/>
<evidence type="ECO:0000256" key="4">
    <source>
        <dbReference type="ARBA" id="ARBA00023140"/>
    </source>
</evidence>
<dbReference type="HOGENOM" id="CLU_009834_16_3_5"/>
<evidence type="ECO:0000256" key="3">
    <source>
        <dbReference type="ARBA" id="ARBA00022963"/>
    </source>
</evidence>
<dbReference type="eggNOG" id="COG1024">
    <property type="taxonomic scope" value="Bacteria"/>
</dbReference>
<dbReference type="InterPro" id="IPR018376">
    <property type="entry name" value="Enoyl-CoA_hyd/isom_CS"/>
</dbReference>
<reference evidence="10 11" key="1">
    <citation type="submission" date="2013-01" db="EMBL/GenBank/DDBJ databases">
        <authorList>
            <person name="Fiebig A."/>
            <person name="Goeker M."/>
            <person name="Klenk H.-P.P."/>
        </authorList>
    </citation>
    <scope>NUCLEOTIDE SEQUENCE [LARGE SCALE GENOMIC DNA]</scope>
    <source>
        <strain evidence="10 11">DSM 17069</strain>
    </source>
</reference>
<comment type="subcellular location">
    <subcellularLocation>
        <location evidence="1">Peroxisome</location>
    </subcellularLocation>
</comment>
<evidence type="ECO:0000256" key="6">
    <source>
        <dbReference type="ARBA" id="ARBA00023239"/>
    </source>
</evidence>
<keyword evidence="5" id="KW-0413">Isomerase</keyword>
<evidence type="ECO:0000313" key="10">
    <source>
        <dbReference type="EMBL" id="KGM89060.1"/>
    </source>
</evidence>
<dbReference type="InterPro" id="IPR013328">
    <property type="entry name" value="6PGD_dom2"/>
</dbReference>
<evidence type="ECO:0000256" key="5">
    <source>
        <dbReference type="ARBA" id="ARBA00023235"/>
    </source>
</evidence>
<keyword evidence="3" id="KW-0442">Lipid degradation</keyword>
<dbReference type="EMBL" id="AONH01000004">
    <property type="protein sequence ID" value="KGM89060.1"/>
    <property type="molecule type" value="Genomic_DNA"/>
</dbReference>
<protein>
    <submittedName>
        <fullName evidence="10">Enoyl-CoA hydratase/carnithine racemase</fullName>
        <ecNumber evidence="10">1.1.1.35</ecNumber>
    </submittedName>
</protein>
<organism evidence="10 11">
    <name type="scientific">Roseovarius mucosus DSM 17069</name>
    <dbReference type="NCBI Taxonomy" id="1288298"/>
    <lineage>
        <taxon>Bacteria</taxon>
        <taxon>Pseudomonadati</taxon>
        <taxon>Pseudomonadota</taxon>
        <taxon>Alphaproteobacteria</taxon>
        <taxon>Rhodobacterales</taxon>
        <taxon>Roseobacteraceae</taxon>
        <taxon>Roseovarius</taxon>
    </lineage>
</organism>
<evidence type="ECO:0000256" key="7">
    <source>
        <dbReference type="ARBA" id="ARBA00023268"/>
    </source>
</evidence>
<keyword evidence="3" id="KW-0443">Lipid metabolism</keyword>
<dbReference type="Proteomes" id="UP000030021">
    <property type="component" value="Unassembled WGS sequence"/>
</dbReference>
<evidence type="ECO:0000256" key="8">
    <source>
        <dbReference type="RuleBase" id="RU003707"/>
    </source>
</evidence>
<dbReference type="InterPro" id="IPR029045">
    <property type="entry name" value="ClpP/crotonase-like_dom_sf"/>
</dbReference>
<accession>A0A0A0HP48</accession>
<comment type="similarity">
    <text evidence="8">Belongs to the enoyl-CoA hydratase/isomerase family.</text>
</comment>
<evidence type="ECO:0000256" key="1">
    <source>
        <dbReference type="ARBA" id="ARBA00004275"/>
    </source>
</evidence>
<keyword evidence="10" id="KW-0560">Oxidoreductase</keyword>
<dbReference type="GO" id="GO:0016853">
    <property type="term" value="F:isomerase activity"/>
    <property type="evidence" value="ECO:0007669"/>
    <property type="project" value="UniProtKB-KW"/>
</dbReference>
<dbReference type="InterPro" id="IPR008927">
    <property type="entry name" value="6-PGluconate_DH-like_C_sf"/>
</dbReference>
<dbReference type="SUPFAM" id="SSF48179">
    <property type="entry name" value="6-phosphogluconate dehydrogenase C-terminal domain-like"/>
    <property type="match status" value="2"/>
</dbReference>
<keyword evidence="7" id="KW-0511">Multifunctional enzyme</keyword>
<dbReference type="SUPFAM" id="SSF52096">
    <property type="entry name" value="ClpP/crotonase"/>
    <property type="match status" value="1"/>
</dbReference>
<dbReference type="STRING" id="215743.ROSMUCSMR3_03743"/>
<dbReference type="InterPro" id="IPR006108">
    <property type="entry name" value="3HC_DH_C"/>
</dbReference>
<comment type="caution">
    <text evidence="10">The sequence shown here is derived from an EMBL/GenBank/DDBJ whole genome shotgun (WGS) entry which is preliminary data.</text>
</comment>
<dbReference type="OrthoDB" id="9771883at2"/>